<dbReference type="Gene3D" id="3.40.640.10">
    <property type="entry name" value="Type I PLP-dependent aspartate aminotransferase-like (Major domain)"/>
    <property type="match status" value="1"/>
</dbReference>
<dbReference type="InterPro" id="IPR000653">
    <property type="entry name" value="DegT/StrS_aminotransferase"/>
</dbReference>
<dbReference type="STRING" id="927083.DB32_003521"/>
<accession>A0A0F6YIN9</accession>
<dbReference type="KEGG" id="samy:DB32_003521"/>
<dbReference type="GO" id="GO:0030170">
    <property type="term" value="F:pyridoxal phosphate binding"/>
    <property type="evidence" value="ECO:0007669"/>
    <property type="project" value="TreeGrafter"/>
</dbReference>
<dbReference type="AlphaFoldDB" id="A0A0F6YIN9"/>
<keyword evidence="4" id="KW-1185">Reference proteome</keyword>
<name>A0A0F6YIN9_9BACT</name>
<sequence>MAVLGGSPVIDRSRHGKWPVVDDDCRKAVMAVLDRGVMSGSEAPEARAFQEEFAAFQGAKHALLTHSGTSALQVAIGALGIGEGDEVIIPAYSFVATALAIVTQGAIPIFVDVGEDGNLDASKLEAAISPRTKAIMPVHVHGMPADLDAIAEVVKPRGIAIIEDAAQAHGATYGGKKVGTYDAGSGFSLQSSKNLSAGEGGVYVTNDEDALDRANKIRNFAQNLARVGTGKWNAERPLDGSTHVSTGIGSMYRGNEMMAAFARAQLRKLPERTARAQENGLRLGKALAQLPGVTPPIVPANRTTVFHKYRVWIDPVAAGVDLSPTEMRDAVRKALAAEGAEVVMWQSDPMPAYPVFQDLRGYGKGFPWSAGDVDRVKANYRPENFPTSRRLLDSSIVLFSQTCPLIAQDAATVDAYADAFRKIWEHRADLVQVAKG</sequence>
<evidence type="ECO:0000313" key="4">
    <source>
        <dbReference type="Proteomes" id="UP000034883"/>
    </source>
</evidence>
<protein>
    <submittedName>
        <fullName evidence="3">Lipopolysaccharide biosynthesis protein RffA</fullName>
    </submittedName>
</protein>
<dbReference type="InterPro" id="IPR015422">
    <property type="entry name" value="PyrdxlP-dep_Trfase_small"/>
</dbReference>
<keyword evidence="2" id="KW-0663">Pyridoxal phosphate</keyword>
<evidence type="ECO:0000256" key="1">
    <source>
        <dbReference type="ARBA" id="ARBA00037999"/>
    </source>
</evidence>
<dbReference type="GO" id="GO:0008483">
    <property type="term" value="F:transaminase activity"/>
    <property type="evidence" value="ECO:0007669"/>
    <property type="project" value="TreeGrafter"/>
</dbReference>
<gene>
    <name evidence="3" type="ORF">DB32_003521</name>
</gene>
<evidence type="ECO:0000313" key="3">
    <source>
        <dbReference type="EMBL" id="AKF06372.1"/>
    </source>
</evidence>
<dbReference type="Pfam" id="PF01041">
    <property type="entry name" value="DegT_DnrJ_EryC1"/>
    <property type="match status" value="1"/>
</dbReference>
<reference evidence="3 4" key="1">
    <citation type="submission" date="2015-03" db="EMBL/GenBank/DDBJ databases">
        <title>Genome assembly of Sandaracinus amylolyticus DSM 53668.</title>
        <authorList>
            <person name="Sharma G."/>
            <person name="Subramanian S."/>
        </authorList>
    </citation>
    <scope>NUCLEOTIDE SEQUENCE [LARGE SCALE GENOMIC DNA]</scope>
    <source>
        <strain evidence="3 4">DSM 53668</strain>
    </source>
</reference>
<dbReference type="PANTHER" id="PTHR30244:SF34">
    <property type="entry name" value="DTDP-4-AMINO-4,6-DIDEOXYGALACTOSE TRANSAMINASE"/>
    <property type="match status" value="1"/>
</dbReference>
<dbReference type="CDD" id="cd00616">
    <property type="entry name" value="AHBA_syn"/>
    <property type="match status" value="1"/>
</dbReference>
<dbReference type="Gene3D" id="3.90.1150.10">
    <property type="entry name" value="Aspartate Aminotransferase, domain 1"/>
    <property type="match status" value="1"/>
</dbReference>
<dbReference type="InterPro" id="IPR015424">
    <property type="entry name" value="PyrdxlP-dep_Trfase"/>
</dbReference>
<dbReference type="GO" id="GO:0000271">
    <property type="term" value="P:polysaccharide biosynthetic process"/>
    <property type="evidence" value="ECO:0007669"/>
    <property type="project" value="TreeGrafter"/>
</dbReference>
<comment type="similarity">
    <text evidence="1 2">Belongs to the DegT/DnrJ/EryC1 family.</text>
</comment>
<dbReference type="EMBL" id="CP011125">
    <property type="protein sequence ID" value="AKF06372.1"/>
    <property type="molecule type" value="Genomic_DNA"/>
</dbReference>
<organism evidence="3 4">
    <name type="scientific">Sandaracinus amylolyticus</name>
    <dbReference type="NCBI Taxonomy" id="927083"/>
    <lineage>
        <taxon>Bacteria</taxon>
        <taxon>Pseudomonadati</taxon>
        <taxon>Myxococcota</taxon>
        <taxon>Polyangia</taxon>
        <taxon>Polyangiales</taxon>
        <taxon>Sandaracinaceae</taxon>
        <taxon>Sandaracinus</taxon>
    </lineage>
</organism>
<dbReference type="InterPro" id="IPR015421">
    <property type="entry name" value="PyrdxlP-dep_Trfase_major"/>
</dbReference>
<dbReference type="PANTHER" id="PTHR30244">
    <property type="entry name" value="TRANSAMINASE"/>
    <property type="match status" value="1"/>
</dbReference>
<proteinExistence type="inferred from homology"/>
<evidence type="ECO:0000256" key="2">
    <source>
        <dbReference type="RuleBase" id="RU004508"/>
    </source>
</evidence>
<dbReference type="Proteomes" id="UP000034883">
    <property type="component" value="Chromosome"/>
</dbReference>
<dbReference type="SUPFAM" id="SSF53383">
    <property type="entry name" value="PLP-dependent transferases"/>
    <property type="match status" value="1"/>
</dbReference>